<sequence length="76" mass="8514">PGILEFASNMKSALMWAHDAIIEARVKQTAQANRSRRPADFDAGDLVYLSTKNLQLPKGLARKLTLKYIGPFKITR</sequence>
<dbReference type="InParanoid" id="A0A0C2RXC0"/>
<proteinExistence type="predicted"/>
<dbReference type="OrthoDB" id="3227343at2759"/>
<feature type="non-terminal residue" evidence="1">
    <location>
        <position position="76"/>
    </location>
</feature>
<evidence type="ECO:0000313" key="1">
    <source>
        <dbReference type="EMBL" id="KIL54960.1"/>
    </source>
</evidence>
<name>A0A0C2RXC0_AMAMK</name>
<dbReference type="STRING" id="946122.A0A0C2RXC0"/>
<reference evidence="1 2" key="1">
    <citation type="submission" date="2014-04" db="EMBL/GenBank/DDBJ databases">
        <title>Evolutionary Origins and Diversification of the Mycorrhizal Mutualists.</title>
        <authorList>
            <consortium name="DOE Joint Genome Institute"/>
            <consortium name="Mycorrhizal Genomics Consortium"/>
            <person name="Kohler A."/>
            <person name="Kuo A."/>
            <person name="Nagy L.G."/>
            <person name="Floudas D."/>
            <person name="Copeland A."/>
            <person name="Barry K.W."/>
            <person name="Cichocki N."/>
            <person name="Veneault-Fourrey C."/>
            <person name="LaButti K."/>
            <person name="Lindquist E.A."/>
            <person name="Lipzen A."/>
            <person name="Lundell T."/>
            <person name="Morin E."/>
            <person name="Murat C."/>
            <person name="Riley R."/>
            <person name="Ohm R."/>
            <person name="Sun H."/>
            <person name="Tunlid A."/>
            <person name="Henrissat B."/>
            <person name="Grigoriev I.V."/>
            <person name="Hibbett D.S."/>
            <person name="Martin F."/>
        </authorList>
    </citation>
    <scope>NUCLEOTIDE SEQUENCE [LARGE SCALE GENOMIC DNA]</scope>
    <source>
        <strain evidence="1 2">Koide BX008</strain>
    </source>
</reference>
<organism evidence="1 2">
    <name type="scientific">Amanita muscaria (strain Koide BX008)</name>
    <dbReference type="NCBI Taxonomy" id="946122"/>
    <lineage>
        <taxon>Eukaryota</taxon>
        <taxon>Fungi</taxon>
        <taxon>Dikarya</taxon>
        <taxon>Basidiomycota</taxon>
        <taxon>Agaricomycotina</taxon>
        <taxon>Agaricomycetes</taxon>
        <taxon>Agaricomycetidae</taxon>
        <taxon>Agaricales</taxon>
        <taxon>Pluteineae</taxon>
        <taxon>Amanitaceae</taxon>
        <taxon>Amanita</taxon>
    </lineage>
</organism>
<keyword evidence="2" id="KW-1185">Reference proteome</keyword>
<accession>A0A0C2RXC0</accession>
<gene>
    <name evidence="1" type="ORF">M378DRAFT_37516</name>
</gene>
<protein>
    <submittedName>
        <fullName evidence="1">Uncharacterized protein</fullName>
    </submittedName>
</protein>
<feature type="non-terminal residue" evidence="1">
    <location>
        <position position="1"/>
    </location>
</feature>
<dbReference type="Proteomes" id="UP000054549">
    <property type="component" value="Unassembled WGS sequence"/>
</dbReference>
<dbReference type="HOGENOM" id="CLU_175751_0_0_1"/>
<dbReference type="AlphaFoldDB" id="A0A0C2RXC0"/>
<evidence type="ECO:0000313" key="2">
    <source>
        <dbReference type="Proteomes" id="UP000054549"/>
    </source>
</evidence>
<dbReference type="EMBL" id="KN818592">
    <property type="protein sequence ID" value="KIL54960.1"/>
    <property type="molecule type" value="Genomic_DNA"/>
</dbReference>